<proteinExistence type="predicted"/>
<dbReference type="AlphaFoldDB" id="A0A0F5MMH9"/>
<comment type="caution">
    <text evidence="1">The sequence shown here is derived from an EMBL/GenBank/DDBJ whole genome shotgun (WGS) entry which is preliminary data.</text>
</comment>
<keyword evidence="2" id="KW-1185">Reference proteome</keyword>
<evidence type="ECO:0000313" key="1">
    <source>
        <dbReference type="EMBL" id="KKB96023.1"/>
    </source>
</evidence>
<evidence type="ECO:0000313" key="2">
    <source>
        <dbReference type="Proteomes" id="UP000033358"/>
    </source>
</evidence>
<accession>A0A0F5MMH9</accession>
<protein>
    <submittedName>
        <fullName evidence="1">Uncharacterized protein</fullName>
    </submittedName>
</protein>
<sequence>MMQNIIDFVVSIFGDVVNRGNFNELWKTAK</sequence>
<dbReference type="EMBL" id="JYHA01000150">
    <property type="protein sequence ID" value="KKB96023.1"/>
    <property type="molecule type" value="Genomic_DNA"/>
</dbReference>
<dbReference type="Proteomes" id="UP000033358">
    <property type="component" value="Unassembled WGS sequence"/>
</dbReference>
<gene>
    <name evidence="1" type="ORF">SZ25_00897</name>
</gene>
<reference evidence="1 2" key="1">
    <citation type="submission" date="2015-02" db="EMBL/GenBank/DDBJ databases">
        <title>Single cell genomics of a rare environmental alphaproteobacterium provides unique insights into Rickettsiaceae evolution.</title>
        <authorList>
            <person name="Martijn J."/>
            <person name="Schulz F."/>
            <person name="Zaremba-Niedzwiedzka K."/>
            <person name="Viklund J."/>
            <person name="Stepanauskas R."/>
            <person name="Andersson S.G.E."/>
            <person name="Horn M."/>
            <person name="Guy L."/>
            <person name="Ettema T.J.G."/>
        </authorList>
    </citation>
    <scope>NUCLEOTIDE SEQUENCE [LARGE SCALE GENOMIC DNA]</scope>
    <source>
        <strain evidence="1 2">SCGC AAA041-L04</strain>
    </source>
</reference>
<name>A0A0F5MMH9_9RICK</name>
<organism evidence="1 2">
    <name type="scientific">Candidatus Arcanibacter lacustris</name>
    <dbReference type="NCBI Taxonomy" id="1607817"/>
    <lineage>
        <taxon>Bacteria</taxon>
        <taxon>Pseudomonadati</taxon>
        <taxon>Pseudomonadota</taxon>
        <taxon>Alphaproteobacteria</taxon>
        <taxon>Rickettsiales</taxon>
        <taxon>Candidatus Arcanibacter</taxon>
    </lineage>
</organism>